<dbReference type="OrthoDB" id="569879at2"/>
<dbReference type="Proteomes" id="UP000030403">
    <property type="component" value="Unassembled WGS sequence"/>
</dbReference>
<gene>
    <name evidence="2" type="ORF">N783_20425</name>
</gene>
<accession>A0A0A5FXL2</accession>
<dbReference type="InterPro" id="IPR011528">
    <property type="entry name" value="NERD"/>
</dbReference>
<dbReference type="eggNOG" id="ENOG5033KTR">
    <property type="taxonomic scope" value="Bacteria"/>
</dbReference>
<dbReference type="RefSeq" id="WP_027448894.1">
    <property type="nucleotide sequence ID" value="NZ_AVPF01000100.1"/>
</dbReference>
<organism evidence="2 3">
    <name type="scientific">Pontibacillus marinus BH030004 = DSM 16465</name>
    <dbReference type="NCBI Taxonomy" id="1385511"/>
    <lineage>
        <taxon>Bacteria</taxon>
        <taxon>Bacillati</taxon>
        <taxon>Bacillota</taxon>
        <taxon>Bacilli</taxon>
        <taxon>Bacillales</taxon>
        <taxon>Bacillaceae</taxon>
        <taxon>Pontibacillus</taxon>
    </lineage>
</organism>
<dbReference type="AlphaFoldDB" id="A0A0A5FXL2"/>
<sequence>MIFIRREDRAVPIVLMQEEALLERLEEAYPKRNVLKESISSRQAGHRGEITLDYYLRFLPHKEYYIIRGVRLIIFGEPCQIDTLVLTPRAAFVIEVKNLQGELSYDENSGQFTQTTAKKGKKSIANPLLQVERHQLQFEKWLHFQKVFSYPIIPLVAISNPSTILNFPQGNPHQWKIAHSENIPTKIKQIEQNYANRNQTVDFGWLEKRLMEDHRPGYYHTLKKFGVSPTELITGVRCNNCLRYRMVRKRKRWECINCGHRSLNADAKAIADYFLLLSSSITTKECNEFLHLENRYQAIGILKRLGLEKEGASTGTIYKRPKDILNQLINKE</sequence>
<evidence type="ECO:0000313" key="2">
    <source>
        <dbReference type="EMBL" id="KGX83540.1"/>
    </source>
</evidence>
<evidence type="ECO:0000313" key="3">
    <source>
        <dbReference type="Proteomes" id="UP000030403"/>
    </source>
</evidence>
<name>A0A0A5FXL2_9BACI</name>
<proteinExistence type="predicted"/>
<dbReference type="Pfam" id="PF08378">
    <property type="entry name" value="NERD"/>
    <property type="match status" value="1"/>
</dbReference>
<protein>
    <recommendedName>
        <fullName evidence="1">NERD domain-containing protein</fullName>
    </recommendedName>
</protein>
<comment type="caution">
    <text evidence="2">The sequence shown here is derived from an EMBL/GenBank/DDBJ whole genome shotgun (WGS) entry which is preliminary data.</text>
</comment>
<keyword evidence="3" id="KW-1185">Reference proteome</keyword>
<reference evidence="2 3" key="1">
    <citation type="submission" date="2013-08" db="EMBL/GenBank/DDBJ databases">
        <authorList>
            <person name="Huang J."/>
            <person name="Wang G."/>
        </authorList>
    </citation>
    <scope>NUCLEOTIDE SEQUENCE [LARGE SCALE GENOMIC DNA]</scope>
    <source>
        <strain evidence="2 3">BH030004</strain>
    </source>
</reference>
<dbReference type="EMBL" id="AVPF01000100">
    <property type="protein sequence ID" value="KGX83540.1"/>
    <property type="molecule type" value="Genomic_DNA"/>
</dbReference>
<dbReference type="STRING" id="1385511.GCA_000425225_03660"/>
<dbReference type="PROSITE" id="PS50965">
    <property type="entry name" value="NERD"/>
    <property type="match status" value="1"/>
</dbReference>
<evidence type="ECO:0000259" key="1">
    <source>
        <dbReference type="PROSITE" id="PS50965"/>
    </source>
</evidence>
<feature type="domain" description="NERD" evidence="1">
    <location>
        <begin position="44"/>
        <end position="161"/>
    </location>
</feature>